<reference evidence="3 4" key="1">
    <citation type="submission" date="2015-10" db="EMBL/GenBank/DDBJ databases">
        <title>Genome analyses suggest a sexual origin of heterokaryosis in a supposedly ancient asexual fungus.</title>
        <authorList>
            <person name="Ropars J."/>
            <person name="Sedzielewska K."/>
            <person name="Noel J."/>
            <person name="Charron P."/>
            <person name="Farinelli L."/>
            <person name="Marton T."/>
            <person name="Kruger M."/>
            <person name="Pelin A."/>
            <person name="Brachmann A."/>
            <person name="Corradi N."/>
        </authorList>
    </citation>
    <scope>NUCLEOTIDE SEQUENCE [LARGE SCALE GENOMIC DNA]</scope>
    <source>
        <strain evidence="3 4">A4</strain>
    </source>
</reference>
<keyword evidence="4" id="KW-1185">Reference proteome</keyword>
<dbReference type="Pfam" id="PF12799">
    <property type="entry name" value="LRR_4"/>
    <property type="match status" value="1"/>
</dbReference>
<dbReference type="GO" id="GO:0005737">
    <property type="term" value="C:cytoplasm"/>
    <property type="evidence" value="ECO:0007669"/>
    <property type="project" value="TreeGrafter"/>
</dbReference>
<dbReference type="AlphaFoldDB" id="A0A2I1H7Y0"/>
<keyword evidence="1" id="KW-0433">Leucine-rich repeat</keyword>
<keyword evidence="2" id="KW-0677">Repeat</keyword>
<evidence type="ECO:0008006" key="5">
    <source>
        <dbReference type="Google" id="ProtNLM"/>
    </source>
</evidence>
<dbReference type="Gene3D" id="3.80.10.10">
    <property type="entry name" value="Ribonuclease Inhibitor"/>
    <property type="match status" value="1"/>
</dbReference>
<gene>
    <name evidence="3" type="ORF">RhiirA4_474101</name>
</gene>
<organism evidence="3 4">
    <name type="scientific">Rhizophagus irregularis</name>
    <dbReference type="NCBI Taxonomy" id="588596"/>
    <lineage>
        <taxon>Eukaryota</taxon>
        <taxon>Fungi</taxon>
        <taxon>Fungi incertae sedis</taxon>
        <taxon>Mucoromycota</taxon>
        <taxon>Glomeromycotina</taxon>
        <taxon>Glomeromycetes</taxon>
        <taxon>Glomerales</taxon>
        <taxon>Glomeraceae</taxon>
        <taxon>Rhizophagus</taxon>
    </lineage>
</organism>
<dbReference type="VEuPathDB" id="FungiDB:FUN_010283"/>
<sequence length="161" mass="18306">MDCTGKVLKLIAESYPNLEFLNISALPGSFGSENDIEFSEISICNVICSCPRLQQLDLSYCEITDITIEEIARSCLNLKYLDLEGCYNISEEAIDQLISLNPNIHVDNFLESSAPPDFIESVRNYLIQPNVANKRFLAQHLQQFLDLNMWARSTVRRCAEH</sequence>
<comment type="caution">
    <text evidence="3">The sequence shown here is derived from an EMBL/GenBank/DDBJ whole genome shotgun (WGS) entry which is preliminary data.</text>
</comment>
<dbReference type="InterPro" id="IPR050648">
    <property type="entry name" value="F-box_LRR-repeat"/>
</dbReference>
<dbReference type="InterPro" id="IPR006553">
    <property type="entry name" value="Leu-rich_rpt_Cys-con_subtyp"/>
</dbReference>
<name>A0A2I1H7Y0_9GLOM</name>
<dbReference type="PANTHER" id="PTHR13382">
    <property type="entry name" value="MITOCHONDRIAL ATP SYNTHASE COUPLING FACTOR B"/>
    <property type="match status" value="1"/>
</dbReference>
<dbReference type="InterPro" id="IPR025875">
    <property type="entry name" value="Leu-rich_rpt_4"/>
</dbReference>
<dbReference type="EMBL" id="LLXI01001739">
    <property type="protein sequence ID" value="PKY54965.1"/>
    <property type="molecule type" value="Genomic_DNA"/>
</dbReference>
<evidence type="ECO:0000256" key="1">
    <source>
        <dbReference type="ARBA" id="ARBA00022614"/>
    </source>
</evidence>
<protein>
    <recommendedName>
        <fullName evidence="5">RNI-like protein</fullName>
    </recommendedName>
</protein>
<evidence type="ECO:0000313" key="4">
    <source>
        <dbReference type="Proteomes" id="UP000234323"/>
    </source>
</evidence>
<evidence type="ECO:0000313" key="3">
    <source>
        <dbReference type="EMBL" id="PKY54965.1"/>
    </source>
</evidence>
<dbReference type="Proteomes" id="UP000234323">
    <property type="component" value="Unassembled WGS sequence"/>
</dbReference>
<dbReference type="VEuPathDB" id="FungiDB:RhiirA1_542750"/>
<dbReference type="VEuPathDB" id="FungiDB:RhiirFUN_015633"/>
<evidence type="ECO:0000256" key="2">
    <source>
        <dbReference type="ARBA" id="ARBA00022737"/>
    </source>
</evidence>
<proteinExistence type="predicted"/>
<accession>A0A2I1H7Y0</accession>
<dbReference type="InterPro" id="IPR032675">
    <property type="entry name" value="LRR_dom_sf"/>
</dbReference>
<dbReference type="SMART" id="SM00367">
    <property type="entry name" value="LRR_CC"/>
    <property type="match status" value="2"/>
</dbReference>
<dbReference type="SUPFAM" id="SSF52047">
    <property type="entry name" value="RNI-like"/>
    <property type="match status" value="1"/>
</dbReference>